<feature type="domain" description="Rhodanese" evidence="3">
    <location>
        <begin position="59"/>
        <end position="184"/>
    </location>
</feature>
<evidence type="ECO:0000256" key="1">
    <source>
        <dbReference type="ARBA" id="ARBA00022679"/>
    </source>
</evidence>
<dbReference type="PANTHER" id="PTHR11364">
    <property type="entry name" value="THIOSULFATE SULFERTANSFERASE"/>
    <property type="match status" value="1"/>
</dbReference>
<evidence type="ECO:0000256" key="2">
    <source>
        <dbReference type="ARBA" id="ARBA00022737"/>
    </source>
</evidence>
<evidence type="ECO:0000313" key="5">
    <source>
        <dbReference type="Proteomes" id="UP001153069"/>
    </source>
</evidence>
<dbReference type="InterPro" id="IPR036873">
    <property type="entry name" value="Rhodanese-like_dom_sf"/>
</dbReference>
<dbReference type="OrthoDB" id="270167at2759"/>
<dbReference type="CDD" id="cd01448">
    <property type="entry name" value="TST_Repeat_1"/>
    <property type="match status" value="1"/>
</dbReference>
<accession>A0A9N8H8P8</accession>
<evidence type="ECO:0000259" key="3">
    <source>
        <dbReference type="PROSITE" id="PS50206"/>
    </source>
</evidence>
<keyword evidence="1" id="KW-0808">Transferase</keyword>
<evidence type="ECO:0000313" key="4">
    <source>
        <dbReference type="EMBL" id="CAB9503455.1"/>
    </source>
</evidence>
<proteinExistence type="predicted"/>
<dbReference type="GO" id="GO:0005739">
    <property type="term" value="C:mitochondrion"/>
    <property type="evidence" value="ECO:0007669"/>
    <property type="project" value="TreeGrafter"/>
</dbReference>
<dbReference type="Proteomes" id="UP001153069">
    <property type="component" value="Unassembled WGS sequence"/>
</dbReference>
<organism evidence="4 5">
    <name type="scientific">Seminavis robusta</name>
    <dbReference type="NCBI Taxonomy" id="568900"/>
    <lineage>
        <taxon>Eukaryota</taxon>
        <taxon>Sar</taxon>
        <taxon>Stramenopiles</taxon>
        <taxon>Ochrophyta</taxon>
        <taxon>Bacillariophyta</taxon>
        <taxon>Bacillariophyceae</taxon>
        <taxon>Bacillariophycidae</taxon>
        <taxon>Naviculales</taxon>
        <taxon>Naviculaceae</taxon>
        <taxon>Seminavis</taxon>
    </lineage>
</organism>
<dbReference type="Pfam" id="PF00581">
    <property type="entry name" value="Rhodanese"/>
    <property type="match status" value="2"/>
</dbReference>
<dbReference type="EMBL" id="CAICTM010000165">
    <property type="protein sequence ID" value="CAB9503455.1"/>
    <property type="molecule type" value="Genomic_DNA"/>
</dbReference>
<comment type="caution">
    <text evidence="4">The sequence shown here is derived from an EMBL/GenBank/DDBJ whole genome shotgun (WGS) entry which is preliminary data.</text>
</comment>
<protein>
    <submittedName>
        <fullName evidence="4">Mercaptopyruvate sulfurtransferase</fullName>
    </submittedName>
</protein>
<keyword evidence="5" id="KW-1185">Reference proteome</keyword>
<dbReference type="InterPro" id="IPR001763">
    <property type="entry name" value="Rhodanese-like_dom"/>
</dbReference>
<keyword evidence="2" id="KW-0677">Repeat</keyword>
<dbReference type="PROSITE" id="PS50206">
    <property type="entry name" value="RHODANESE_3"/>
    <property type="match status" value="2"/>
</dbReference>
<sequence>MAVRTTLVRAWASPPLSRHVLLRAATLKSKSCRYSTSSATSSQNLLSVEDCLQLYKEKEDDGIVFVDASWYHKGGRNGRDEFEAGPRIPGARHMDMDDISTSKDLYPDRNPLGLYHMLPPTDLFAATMDEFQIKNSDRIIVYAKEGSIFTPRTWFLFRSMGHDSVQLMQGSLEDWVQAGGPVDKEPTRVPRAKDILESLSSSGKTSYQVAKNKPDNVIGMDEMLTIVNDNLQEEQQTTIIDPRGSSFAKGYIPGAIHLPYSSLVQEDNPLKLKSKEELETLFQDAGVDVQGDTPIACSCGSGVSVCHVYLALQECGRTGKTVMFDGSWNEWSQSPDSPKVVPKND</sequence>
<dbReference type="SMART" id="SM00450">
    <property type="entry name" value="RHOD"/>
    <property type="match status" value="2"/>
</dbReference>
<reference evidence="4" key="1">
    <citation type="submission" date="2020-06" db="EMBL/GenBank/DDBJ databases">
        <authorList>
            <consortium name="Plant Systems Biology data submission"/>
        </authorList>
    </citation>
    <scope>NUCLEOTIDE SEQUENCE</scope>
    <source>
        <strain evidence="4">D6</strain>
    </source>
</reference>
<feature type="domain" description="Rhodanese" evidence="3">
    <location>
        <begin position="233"/>
        <end position="340"/>
    </location>
</feature>
<dbReference type="CDD" id="cd01449">
    <property type="entry name" value="TST_Repeat_2"/>
    <property type="match status" value="1"/>
</dbReference>
<dbReference type="InterPro" id="IPR045078">
    <property type="entry name" value="TST/MPST-like"/>
</dbReference>
<gene>
    <name evidence="4" type="ORF">SEMRO_166_G074170.1</name>
</gene>
<dbReference type="GO" id="GO:0004792">
    <property type="term" value="F:thiosulfate-cyanide sulfurtransferase activity"/>
    <property type="evidence" value="ECO:0007669"/>
    <property type="project" value="TreeGrafter"/>
</dbReference>
<name>A0A9N8H8P8_9STRA</name>
<dbReference type="AlphaFoldDB" id="A0A9N8H8P8"/>
<dbReference type="Gene3D" id="3.40.250.10">
    <property type="entry name" value="Rhodanese-like domain"/>
    <property type="match status" value="2"/>
</dbReference>
<dbReference type="SUPFAM" id="SSF52821">
    <property type="entry name" value="Rhodanese/Cell cycle control phosphatase"/>
    <property type="match status" value="2"/>
</dbReference>
<dbReference type="PANTHER" id="PTHR11364:SF27">
    <property type="entry name" value="SULFURTRANSFERASE"/>
    <property type="match status" value="1"/>
</dbReference>